<feature type="region of interest" description="Disordered" evidence="1">
    <location>
        <begin position="412"/>
        <end position="516"/>
    </location>
</feature>
<dbReference type="AlphaFoldDB" id="A0AAD7I487"/>
<dbReference type="EMBL" id="JARJLG010000159">
    <property type="protein sequence ID" value="KAJ7734764.1"/>
    <property type="molecule type" value="Genomic_DNA"/>
</dbReference>
<feature type="compositionally biased region" description="Basic and acidic residues" evidence="1">
    <location>
        <begin position="451"/>
        <end position="460"/>
    </location>
</feature>
<protein>
    <submittedName>
        <fullName evidence="2">Uncharacterized protein</fullName>
    </submittedName>
</protein>
<sequence>MRGCPELSKLPKAQACISSLNFRRQTPGSAAHCAFQNAPARNRLDPRHPIDRLPGKNKHFIWALTKAFSLGIIHMGLLAKPDNTPRFDESFDSWDARVARGAQTGTVAPMILHAQRPDRLSMSLQMSTVRNVRTHQRVQIVRRFKTALNLIAVRNADAKEVKGRLRLVFDDKGVATQWFLQGWTYYVRGSLELYRMPYPELVSLLRPVLRDLWERGTAMEAKWADVSLGRSQSRQSPPAKRERRRANEHLPFTSRASFTELPETRQAARPQLGATSNVPPTLVPTTQGAESSHQQSPDMELPPQPDFDPFPSVRAAPPGPALAFPAARTVSTLLRSEAPPEPRNSAPRAPLPEHDVDGLPPIPLFDPFADRAVPIPPPIATTNINMAPRLSPRSAKDNTNWWAIGRTIEAAVGIGRAEGEGATRWDRPKRESVPAPAEAGTPPSPSQSMRHAKEPSDASKRHAQQGKLMGMLYRQPVVRPGSKERAAGQIPREMHQFEEGDRDRGKGKGSGKGKGR</sequence>
<organism evidence="2 3">
    <name type="scientific">Mycena maculata</name>
    <dbReference type="NCBI Taxonomy" id="230809"/>
    <lineage>
        <taxon>Eukaryota</taxon>
        <taxon>Fungi</taxon>
        <taxon>Dikarya</taxon>
        <taxon>Basidiomycota</taxon>
        <taxon>Agaricomycotina</taxon>
        <taxon>Agaricomycetes</taxon>
        <taxon>Agaricomycetidae</taxon>
        <taxon>Agaricales</taxon>
        <taxon>Marasmiineae</taxon>
        <taxon>Mycenaceae</taxon>
        <taxon>Mycena</taxon>
    </lineage>
</organism>
<reference evidence="2" key="1">
    <citation type="submission" date="2023-03" db="EMBL/GenBank/DDBJ databases">
        <title>Massive genome expansion in bonnet fungi (Mycena s.s.) driven by repeated elements and novel gene families across ecological guilds.</title>
        <authorList>
            <consortium name="Lawrence Berkeley National Laboratory"/>
            <person name="Harder C.B."/>
            <person name="Miyauchi S."/>
            <person name="Viragh M."/>
            <person name="Kuo A."/>
            <person name="Thoen E."/>
            <person name="Andreopoulos B."/>
            <person name="Lu D."/>
            <person name="Skrede I."/>
            <person name="Drula E."/>
            <person name="Henrissat B."/>
            <person name="Morin E."/>
            <person name="Kohler A."/>
            <person name="Barry K."/>
            <person name="LaButti K."/>
            <person name="Morin E."/>
            <person name="Salamov A."/>
            <person name="Lipzen A."/>
            <person name="Mereny Z."/>
            <person name="Hegedus B."/>
            <person name="Baldrian P."/>
            <person name="Stursova M."/>
            <person name="Weitz H."/>
            <person name="Taylor A."/>
            <person name="Grigoriev I.V."/>
            <person name="Nagy L.G."/>
            <person name="Martin F."/>
            <person name="Kauserud H."/>
        </authorList>
    </citation>
    <scope>NUCLEOTIDE SEQUENCE</scope>
    <source>
        <strain evidence="2">CBHHK188m</strain>
    </source>
</reference>
<gene>
    <name evidence="2" type="ORF">DFH07DRAFT_119507</name>
</gene>
<feature type="compositionally biased region" description="Polar residues" evidence="1">
    <location>
        <begin position="273"/>
        <end position="297"/>
    </location>
</feature>
<name>A0AAD7I487_9AGAR</name>
<evidence type="ECO:0000256" key="1">
    <source>
        <dbReference type="SAM" id="MobiDB-lite"/>
    </source>
</evidence>
<feature type="compositionally biased region" description="Basic and acidic residues" evidence="1">
    <location>
        <begin position="481"/>
        <end position="506"/>
    </location>
</feature>
<evidence type="ECO:0000313" key="2">
    <source>
        <dbReference type="EMBL" id="KAJ7734764.1"/>
    </source>
</evidence>
<feature type="compositionally biased region" description="Basic residues" evidence="1">
    <location>
        <begin position="507"/>
        <end position="516"/>
    </location>
</feature>
<dbReference type="Proteomes" id="UP001215280">
    <property type="component" value="Unassembled WGS sequence"/>
</dbReference>
<comment type="caution">
    <text evidence="2">The sequence shown here is derived from an EMBL/GenBank/DDBJ whole genome shotgun (WGS) entry which is preliminary data.</text>
</comment>
<keyword evidence="3" id="KW-1185">Reference proteome</keyword>
<proteinExistence type="predicted"/>
<feature type="compositionally biased region" description="Basic and acidic residues" evidence="1">
    <location>
        <begin position="417"/>
        <end position="432"/>
    </location>
</feature>
<feature type="region of interest" description="Disordered" evidence="1">
    <location>
        <begin position="335"/>
        <end position="357"/>
    </location>
</feature>
<feature type="region of interest" description="Disordered" evidence="1">
    <location>
        <begin position="225"/>
        <end position="305"/>
    </location>
</feature>
<evidence type="ECO:0000313" key="3">
    <source>
        <dbReference type="Proteomes" id="UP001215280"/>
    </source>
</evidence>
<accession>A0AAD7I487</accession>